<comment type="caution">
    <text evidence="4">The sequence shown here is derived from an EMBL/GenBank/DDBJ whole genome shotgun (WGS) entry which is preliminary data.</text>
</comment>
<feature type="transmembrane region" description="Helical" evidence="1">
    <location>
        <begin position="85"/>
        <end position="108"/>
    </location>
</feature>
<keyword evidence="1" id="KW-0472">Membrane</keyword>
<sequence length="389" mass="44517">MAEFKNYKEVAFLLSKAVQGQLTEKEEETLGKWRQEFPENELLYRRVLTSEFIISKSKQWEQVDLVMAYLKVRQKCEHRLRRVRLFQVTAVAVSVLLLLVSGLFYFVLRDKSDRYPLGLMTENILPGNVKAELILADGERILLGGPGVDSVLIQPGAEIHTAKERLSYIGRQQTGKIQYNILQIPRGGEYSVTLQDGTVVNLNSASELRYPVRFTGTERKVFLTGEAYFQVAKDKEHPFVVVTGEAEIEALGTSFNIYSYEEENRIETTLVEGAVRFAVADQTVILMPGEQGVVGTDGNLEKKKVDVFPYIAWKEGKFVFRKRSLEEVMHIISRWYNVEAVFQNESLKKVSFSGNLKRYDDFEHIVSMLEMTGGIRFKVEGRKIFITEK</sequence>
<evidence type="ECO:0000259" key="3">
    <source>
        <dbReference type="Pfam" id="PF16344"/>
    </source>
</evidence>
<dbReference type="Proteomes" id="UP000283426">
    <property type="component" value="Unassembled WGS sequence"/>
</dbReference>
<evidence type="ECO:0000313" key="4">
    <source>
        <dbReference type="EMBL" id="RGV27183.1"/>
    </source>
</evidence>
<evidence type="ECO:0000313" key="5">
    <source>
        <dbReference type="EMBL" id="RGY06203.1"/>
    </source>
</evidence>
<dbReference type="Pfam" id="PF04773">
    <property type="entry name" value="FecR"/>
    <property type="match status" value="1"/>
</dbReference>
<name>A0A412WIX2_9BACT</name>
<dbReference type="InterPro" id="IPR012373">
    <property type="entry name" value="Ferrdict_sens_TM"/>
</dbReference>
<evidence type="ECO:0000313" key="7">
    <source>
        <dbReference type="Proteomes" id="UP000284434"/>
    </source>
</evidence>
<dbReference type="Proteomes" id="UP000284434">
    <property type="component" value="Unassembled WGS sequence"/>
</dbReference>
<evidence type="ECO:0000256" key="1">
    <source>
        <dbReference type="SAM" id="Phobius"/>
    </source>
</evidence>
<dbReference type="Gene3D" id="3.55.50.30">
    <property type="match status" value="1"/>
</dbReference>
<dbReference type="InterPro" id="IPR032508">
    <property type="entry name" value="FecR_C"/>
</dbReference>
<feature type="domain" description="Protein FecR C-terminal" evidence="3">
    <location>
        <begin position="317"/>
        <end position="386"/>
    </location>
</feature>
<dbReference type="Gene3D" id="2.60.120.1440">
    <property type="match status" value="1"/>
</dbReference>
<reference evidence="6 7" key="1">
    <citation type="submission" date="2018-08" db="EMBL/GenBank/DDBJ databases">
        <title>A genome reference for cultivated species of the human gut microbiota.</title>
        <authorList>
            <person name="Zou Y."/>
            <person name="Xue W."/>
            <person name="Luo G."/>
        </authorList>
    </citation>
    <scope>NUCLEOTIDE SEQUENCE [LARGE SCALE GENOMIC DNA]</scope>
    <source>
        <strain evidence="4 6">AF14-6AC</strain>
        <strain evidence="5 7">OF03-11</strain>
    </source>
</reference>
<feature type="domain" description="FecR protein" evidence="2">
    <location>
        <begin position="186"/>
        <end position="276"/>
    </location>
</feature>
<dbReference type="EMBL" id="QRYW01000014">
    <property type="protein sequence ID" value="RGV27183.1"/>
    <property type="molecule type" value="Genomic_DNA"/>
</dbReference>
<keyword evidence="1" id="KW-0812">Transmembrane</keyword>
<evidence type="ECO:0000259" key="2">
    <source>
        <dbReference type="Pfam" id="PF04773"/>
    </source>
</evidence>
<proteinExistence type="predicted"/>
<accession>A0A412WIX2</accession>
<dbReference type="RefSeq" id="WP_118103923.1">
    <property type="nucleotide sequence ID" value="NZ_CABJFF010000001.1"/>
</dbReference>
<dbReference type="Pfam" id="PF16344">
    <property type="entry name" value="FecR_C"/>
    <property type="match status" value="1"/>
</dbReference>
<dbReference type="PANTHER" id="PTHR30273:SF2">
    <property type="entry name" value="PROTEIN FECR"/>
    <property type="match status" value="1"/>
</dbReference>
<dbReference type="InterPro" id="IPR006860">
    <property type="entry name" value="FecR"/>
</dbReference>
<keyword evidence="1" id="KW-1133">Transmembrane helix</keyword>
<organism evidence="4 6">
    <name type="scientific">Odoribacter splanchnicus</name>
    <dbReference type="NCBI Taxonomy" id="28118"/>
    <lineage>
        <taxon>Bacteria</taxon>
        <taxon>Pseudomonadati</taxon>
        <taxon>Bacteroidota</taxon>
        <taxon>Bacteroidia</taxon>
        <taxon>Bacteroidales</taxon>
        <taxon>Odoribacteraceae</taxon>
        <taxon>Odoribacter</taxon>
    </lineage>
</organism>
<protein>
    <submittedName>
        <fullName evidence="4">FecR family protein</fullName>
    </submittedName>
</protein>
<dbReference type="EMBL" id="QSCO01000013">
    <property type="protein sequence ID" value="RGY06203.1"/>
    <property type="molecule type" value="Genomic_DNA"/>
</dbReference>
<dbReference type="GO" id="GO:0016989">
    <property type="term" value="F:sigma factor antagonist activity"/>
    <property type="evidence" value="ECO:0007669"/>
    <property type="project" value="TreeGrafter"/>
</dbReference>
<dbReference type="PANTHER" id="PTHR30273">
    <property type="entry name" value="PERIPLASMIC SIGNAL SENSOR AND SIGMA FACTOR ACTIVATOR FECR-RELATED"/>
    <property type="match status" value="1"/>
</dbReference>
<evidence type="ECO:0000313" key="6">
    <source>
        <dbReference type="Proteomes" id="UP000283426"/>
    </source>
</evidence>
<gene>
    <name evidence="4" type="ORF">DWW24_07685</name>
    <name evidence="5" type="ORF">DXA53_10080</name>
</gene>
<dbReference type="AlphaFoldDB" id="A0A412WIX2"/>